<feature type="non-terminal residue" evidence="2">
    <location>
        <position position="1"/>
    </location>
</feature>
<keyword evidence="1" id="KW-1133">Transmembrane helix</keyword>
<dbReference type="EMBL" id="EU072506">
    <property type="protein sequence ID" value="ABU62558.1"/>
    <property type="molecule type" value="mRNA"/>
</dbReference>
<organism evidence="2">
    <name type="scientific">Schistocerca gregaria</name>
    <name type="common">Desert locust</name>
    <name type="synonym">Gryllus gregarius</name>
    <dbReference type="NCBI Taxonomy" id="7010"/>
    <lineage>
        <taxon>Eukaryota</taxon>
        <taxon>Metazoa</taxon>
        <taxon>Ecdysozoa</taxon>
        <taxon>Arthropoda</taxon>
        <taxon>Hexapoda</taxon>
        <taxon>Insecta</taxon>
        <taxon>Pterygota</taxon>
        <taxon>Neoptera</taxon>
        <taxon>Polyneoptera</taxon>
        <taxon>Orthoptera</taxon>
        <taxon>Caelifera</taxon>
        <taxon>Acrididea</taxon>
        <taxon>Acridomorpha</taxon>
        <taxon>Acridoidea</taxon>
        <taxon>Acrididae</taxon>
        <taxon>Cyrtacanthacridinae</taxon>
        <taxon>Schistocerca</taxon>
    </lineage>
</organism>
<gene>
    <name evidence="2" type="primary">Chi25</name>
</gene>
<protein>
    <submittedName>
        <fullName evidence="2">Mobile phone radiation-induced protein</fullName>
    </submittedName>
</protein>
<feature type="transmembrane region" description="Helical" evidence="1">
    <location>
        <begin position="29"/>
        <end position="46"/>
    </location>
</feature>
<dbReference type="AlphaFoldDB" id="A7UI12"/>
<reference evidence="2" key="1">
    <citation type="journal article" date="2007" name="J. Appl. Sci. Res.">
        <title>Characterization of a Schistocerca gregaria cDNA encoding a novel mobile phone radiation-induced polypeptide related to the chitinase polypeptide family.</title>
        <authorList>
            <person name="Seufi A.M."/>
            <person name="Galal F.H."/>
            <person name="Hafez E.E."/>
        </authorList>
    </citation>
    <scope>NUCLEOTIDE SEQUENCE</scope>
</reference>
<evidence type="ECO:0000313" key="2">
    <source>
        <dbReference type="EMBL" id="ABU62558.1"/>
    </source>
</evidence>
<feature type="transmembrane region" description="Helical" evidence="1">
    <location>
        <begin position="66"/>
        <end position="87"/>
    </location>
</feature>
<feature type="transmembrane region" description="Helical" evidence="1">
    <location>
        <begin position="93"/>
        <end position="118"/>
    </location>
</feature>
<evidence type="ECO:0000256" key="1">
    <source>
        <dbReference type="SAM" id="Phobius"/>
    </source>
</evidence>
<proteinExistence type="evidence at transcript level"/>
<sequence length="125" mass="14506">CPISIFSFVVLLKFPFPSFLPFTPVTCNFKRTLLCIFLLFPTIPFFKTSPLSLSSFPFILFHSRYLYLFLFCIFLLSIILLIYIPILTFSNSLILYSLIPLPLSFMIFSFISSPLPFLPFHLSLI</sequence>
<keyword evidence="1" id="KW-0812">Transmembrane</keyword>
<keyword evidence="1" id="KW-0472">Membrane</keyword>
<name>A7UI12_SCHGR</name>
<accession>A7UI12</accession>